<proteinExistence type="predicted"/>
<sequence>MVGTPEEVLAYLQQVYPDTVISVIVWTRSEVRDVAERHGYTLTDEEADSVLYDLAHNENHEYGENEQSAYGYICALKNVEPENFICP</sequence>
<dbReference type="HOGENOM" id="CLU_2478464_0_0_6"/>
<accession>A0A0H3CSR8</accession>
<dbReference type="AlphaFoldDB" id="A0A0H3CSR8"/>
<organism evidence="1 2">
    <name type="scientific">Enterobacter cloacae subsp. cloacae (strain ATCC 13047 / DSM 30054 / NBRC 13535 / NCTC 10005 / WDCM 00083 / NCDC 279-56)</name>
    <dbReference type="NCBI Taxonomy" id="716541"/>
    <lineage>
        <taxon>Bacteria</taxon>
        <taxon>Pseudomonadati</taxon>
        <taxon>Pseudomonadota</taxon>
        <taxon>Gammaproteobacteria</taxon>
        <taxon>Enterobacterales</taxon>
        <taxon>Enterobacteriaceae</taxon>
        <taxon>Enterobacter</taxon>
        <taxon>Enterobacter cloacae complex</taxon>
    </lineage>
</organism>
<dbReference type="OrthoDB" id="6548977at2"/>
<keyword evidence="2" id="KW-1185">Reference proteome</keyword>
<protein>
    <recommendedName>
        <fullName evidence="3">DUF1380 domain-containing protein</fullName>
    </recommendedName>
</protein>
<dbReference type="EMBL" id="CP001920">
    <property type="protein sequence ID" value="ADF64976.1"/>
    <property type="molecule type" value="Genomic_DNA"/>
</dbReference>
<keyword evidence="1" id="KW-0614">Plasmid</keyword>
<dbReference type="EnsemblBacteria" id="ADF64976">
    <property type="protein sequence ID" value="ADF64976"/>
    <property type="gene ID" value="ECL_B014"/>
</dbReference>
<reference evidence="1 2" key="1">
    <citation type="journal article" date="2010" name="J. Bacteriol.">
        <title>Complete genome sequence of Enterobacter cloacae subsp. cloacae type strain ATCC 13047.</title>
        <authorList>
            <person name="Ren Y."/>
            <person name="Ren Y."/>
            <person name="Zhou Z."/>
            <person name="Guo X."/>
            <person name="Li Y."/>
            <person name="Feng L."/>
            <person name="Wang L."/>
        </authorList>
    </citation>
    <scope>NUCLEOTIDE SEQUENCE [LARGE SCALE GENOMIC DNA]</scope>
    <source>
        <strain evidence="2">ATCC 13047 / DSM 30054 / NBRC 13535 / NCTC 10005 / WDCM 00083 / NCDC 279-56</strain>
        <plasmid evidence="1">pECL_B</plasmid>
    </source>
</reference>
<dbReference type="Proteomes" id="UP000002363">
    <property type="component" value="Plasmid pECL_B"/>
</dbReference>
<geneLocation type="plasmid" evidence="1 2">
    <name>pECL_B</name>
</geneLocation>
<dbReference type="PATRIC" id="fig|716541.4.peg.234"/>
<dbReference type="RefSeq" id="WP_013087284.1">
    <property type="nucleotide sequence ID" value="NC_014108.1"/>
</dbReference>
<evidence type="ECO:0000313" key="2">
    <source>
        <dbReference type="Proteomes" id="UP000002363"/>
    </source>
</evidence>
<evidence type="ECO:0008006" key="3">
    <source>
        <dbReference type="Google" id="ProtNLM"/>
    </source>
</evidence>
<dbReference type="KEGG" id="enc:ECL_B014"/>
<evidence type="ECO:0000313" key="1">
    <source>
        <dbReference type="EMBL" id="ADF64976.1"/>
    </source>
</evidence>
<name>A0A0H3CSR8_ENTCC</name>
<gene>
    <name evidence="1" type="ordered locus">ECL_B014</name>
</gene>